<dbReference type="Gene3D" id="3.40.50.150">
    <property type="entry name" value="Vaccinia Virus protein VP39"/>
    <property type="match status" value="1"/>
</dbReference>
<dbReference type="AlphaFoldDB" id="A0A5B8ME83"/>
<accession>A0A5B8ME83</accession>
<proteinExistence type="predicted"/>
<dbReference type="Proteomes" id="UP000316726">
    <property type="component" value="Chromosome 1"/>
</dbReference>
<name>A0A5B8ME83_9CHLO</name>
<reference evidence="1 2" key="1">
    <citation type="submission" date="2018-07" db="EMBL/GenBank/DDBJ databases">
        <title>The complete nuclear genome of the prasinophyte Chloropicon primus (CCMP1205).</title>
        <authorList>
            <person name="Pombert J.-F."/>
            <person name="Otis C."/>
            <person name="Turmel M."/>
            <person name="Lemieux C."/>
        </authorList>
    </citation>
    <scope>NUCLEOTIDE SEQUENCE [LARGE SCALE GENOMIC DNA]</scope>
    <source>
        <strain evidence="1 2">CCMP1205</strain>
    </source>
</reference>
<dbReference type="OrthoDB" id="545599at2759"/>
<sequence>MSQRAGVVENDMRTLNSRSRYQNLFRDLVRDVDLSLLQGVEDEEDLLELIPEPDDNSLRGGGQCCVEWQQVGVAHEVGDCKLEEVRSFAYDDFILGNKTKSMCRLKDFYFLEGEETNVGVRELEFDTSGVGFKVWDASIVLMVWLHENRERYAGKKVIEIGSGCGLPGIYAARHAESLVLSDVEHALLENLYVSLALNYQEEVATYFPSKLEVPDVSVEATALLKPQLSVVCEGGTPQCSVCKLDYDAINEHGFELGVFDFVCGSDLTYTEELGRSVARTCYNLLTSFGEAVIVSPEERVGNMSCIIEFMKLGRVLSVNFVDHKRQMTSTDFAEAVLGRKPKTCLRAHLVILFKKFVPSKVALRAP</sequence>
<dbReference type="STRING" id="1764295.A0A5B8ME83"/>
<protein>
    <submittedName>
        <fullName evidence="1">Uncharacterized protein</fullName>
    </submittedName>
</protein>
<evidence type="ECO:0000313" key="2">
    <source>
        <dbReference type="Proteomes" id="UP000316726"/>
    </source>
</evidence>
<organism evidence="1 2">
    <name type="scientific">Chloropicon primus</name>
    <dbReference type="NCBI Taxonomy" id="1764295"/>
    <lineage>
        <taxon>Eukaryota</taxon>
        <taxon>Viridiplantae</taxon>
        <taxon>Chlorophyta</taxon>
        <taxon>Chloropicophyceae</taxon>
        <taxon>Chloropicales</taxon>
        <taxon>Chloropicaceae</taxon>
        <taxon>Chloropicon</taxon>
    </lineage>
</organism>
<dbReference type="SUPFAM" id="SSF53335">
    <property type="entry name" value="S-adenosyl-L-methionine-dependent methyltransferases"/>
    <property type="match status" value="1"/>
</dbReference>
<dbReference type="InterPro" id="IPR029063">
    <property type="entry name" value="SAM-dependent_MTases_sf"/>
</dbReference>
<dbReference type="InterPro" id="IPR019410">
    <property type="entry name" value="Methyltransf_16"/>
</dbReference>
<evidence type="ECO:0000313" key="1">
    <source>
        <dbReference type="EMBL" id="QDZ18484.1"/>
    </source>
</evidence>
<dbReference type="PANTHER" id="PTHR14614">
    <property type="entry name" value="HEPATOCELLULAR CARCINOMA-ASSOCIATED ANTIGEN"/>
    <property type="match status" value="1"/>
</dbReference>
<keyword evidence="2" id="KW-1185">Reference proteome</keyword>
<dbReference type="EMBL" id="CP031034">
    <property type="protein sequence ID" value="QDZ18484.1"/>
    <property type="molecule type" value="Genomic_DNA"/>
</dbReference>
<dbReference type="Pfam" id="PF10294">
    <property type="entry name" value="Methyltransf_16"/>
    <property type="match status" value="1"/>
</dbReference>
<gene>
    <name evidence="1" type="ORF">A3770_01p10020</name>
</gene>